<evidence type="ECO:0000256" key="1">
    <source>
        <dbReference type="ARBA" id="ARBA00001946"/>
    </source>
</evidence>
<dbReference type="GO" id="GO:0005524">
    <property type="term" value="F:ATP binding"/>
    <property type="evidence" value="ECO:0007669"/>
    <property type="project" value="UniProtKB-KW"/>
</dbReference>
<comment type="similarity">
    <text evidence="10">Belongs to the MntA antitoxin family.</text>
</comment>
<keyword evidence="6" id="KW-0547">Nucleotide-binding</keyword>
<dbReference type="STRING" id="679926.Mpet_2447"/>
<keyword evidence="2" id="KW-1277">Toxin-antitoxin system</keyword>
<dbReference type="AlphaFoldDB" id="E1REE9"/>
<dbReference type="eggNOG" id="arCOG01206">
    <property type="taxonomic scope" value="Archaea"/>
</dbReference>
<evidence type="ECO:0000256" key="12">
    <source>
        <dbReference type="ARBA" id="ARBA00048696"/>
    </source>
</evidence>
<dbReference type="InterPro" id="IPR002934">
    <property type="entry name" value="Polymerase_NTP_transf_dom"/>
</dbReference>
<dbReference type="Pfam" id="PF01909">
    <property type="entry name" value="NTP_transf_2"/>
    <property type="match status" value="1"/>
</dbReference>
<dbReference type="GO" id="GO:0070733">
    <property type="term" value="F:AMPylase activity"/>
    <property type="evidence" value="ECO:0007669"/>
    <property type="project" value="UniProtKB-EC"/>
</dbReference>
<gene>
    <name evidence="14" type="ordered locus">Mpet_2447</name>
</gene>
<comment type="catalytic activity">
    <reaction evidence="12">
        <text>L-tyrosyl-[protein] + ATP = O-(5'-adenylyl)-L-tyrosyl-[protein] + diphosphate</text>
        <dbReference type="Rhea" id="RHEA:54288"/>
        <dbReference type="Rhea" id="RHEA-COMP:10136"/>
        <dbReference type="Rhea" id="RHEA-COMP:13846"/>
        <dbReference type="ChEBI" id="CHEBI:30616"/>
        <dbReference type="ChEBI" id="CHEBI:33019"/>
        <dbReference type="ChEBI" id="CHEBI:46858"/>
        <dbReference type="ChEBI" id="CHEBI:83624"/>
        <dbReference type="EC" id="2.7.7.108"/>
    </reaction>
</comment>
<evidence type="ECO:0000256" key="5">
    <source>
        <dbReference type="ARBA" id="ARBA00022723"/>
    </source>
</evidence>
<comment type="catalytic activity">
    <reaction evidence="11">
        <text>O-(5'-adenylyl)-L-tyrosyl-[protein] + ATP = O-[5'-(adenylyl-(5'-&gt;3')-adenylyl)]-L-tyrosyl-[protein] + diphosphate</text>
        <dbReference type="Rhea" id="RHEA:66528"/>
        <dbReference type="Rhea" id="RHEA-COMP:13846"/>
        <dbReference type="Rhea" id="RHEA-COMP:17046"/>
        <dbReference type="ChEBI" id="CHEBI:30616"/>
        <dbReference type="ChEBI" id="CHEBI:33019"/>
        <dbReference type="ChEBI" id="CHEBI:83624"/>
        <dbReference type="ChEBI" id="CHEBI:167160"/>
    </reaction>
</comment>
<evidence type="ECO:0000256" key="7">
    <source>
        <dbReference type="ARBA" id="ARBA00022840"/>
    </source>
</evidence>
<evidence type="ECO:0000256" key="8">
    <source>
        <dbReference type="ARBA" id="ARBA00022842"/>
    </source>
</evidence>
<evidence type="ECO:0000256" key="10">
    <source>
        <dbReference type="ARBA" id="ARBA00038276"/>
    </source>
</evidence>
<evidence type="ECO:0000256" key="3">
    <source>
        <dbReference type="ARBA" id="ARBA00022679"/>
    </source>
</evidence>
<sequence>MAGTYKSIREEILEKLDANLPYIQQHFGIESIGIFGSVSRGEDTADSDIDVLISFSAGQATLSNLVNLGDYLEELFGRKVDLVTERALSSYIRQDVMSEVIRV</sequence>
<evidence type="ECO:0000256" key="6">
    <source>
        <dbReference type="ARBA" id="ARBA00022741"/>
    </source>
</evidence>
<dbReference type="KEGG" id="mpi:Mpet_2447"/>
<evidence type="ECO:0000256" key="11">
    <source>
        <dbReference type="ARBA" id="ARBA00047518"/>
    </source>
</evidence>
<dbReference type="InterPro" id="IPR052038">
    <property type="entry name" value="Type-VII_TA_antitoxin"/>
</dbReference>
<dbReference type="EMBL" id="CP002117">
    <property type="protein sequence ID" value="ADN37192.1"/>
    <property type="molecule type" value="Genomic_DNA"/>
</dbReference>
<dbReference type="GeneID" id="9744940"/>
<reference evidence="14 15" key="1">
    <citation type="journal article" date="2010" name="Stand. Genomic Sci.">
        <title>Complete genome sequence of Methanoplanus petrolearius type strain (SEBR 4847).</title>
        <authorList>
            <person name="Brambilla E."/>
            <person name="Djao O.D."/>
            <person name="Daligault H."/>
            <person name="Lapidus A."/>
            <person name="Lucas S."/>
            <person name="Hammon N."/>
            <person name="Nolan M."/>
            <person name="Tice H."/>
            <person name="Cheng J.F."/>
            <person name="Han C."/>
            <person name="Tapia R."/>
            <person name="Goodwin L."/>
            <person name="Pitluck S."/>
            <person name="Liolios K."/>
            <person name="Ivanova N."/>
            <person name="Mavromatis K."/>
            <person name="Mikhailova N."/>
            <person name="Pati A."/>
            <person name="Chen A."/>
            <person name="Palaniappan K."/>
            <person name="Land M."/>
            <person name="Hauser L."/>
            <person name="Chang Y.J."/>
            <person name="Jeffries C.D."/>
            <person name="Rohde M."/>
            <person name="Spring S."/>
            <person name="Sikorski J."/>
            <person name="Goker M."/>
            <person name="Woyke T."/>
            <person name="Bristow J."/>
            <person name="Eisen J.A."/>
            <person name="Markowitz V."/>
            <person name="Hugenholtz P."/>
            <person name="Kyrpides N.C."/>
            <person name="Klenk H.P."/>
        </authorList>
    </citation>
    <scope>NUCLEOTIDE SEQUENCE [LARGE SCALE GENOMIC DNA]</scope>
    <source>
        <strain evidence="15">DSM 11571 / OCM 486 / SEBR 4847</strain>
    </source>
</reference>
<feature type="domain" description="Polymerase nucleotidyl transferase" evidence="13">
    <location>
        <begin position="22"/>
        <end position="101"/>
    </location>
</feature>
<keyword evidence="8" id="KW-0460">Magnesium</keyword>
<dbReference type="RefSeq" id="WP_013330369.1">
    <property type="nucleotide sequence ID" value="NC_014507.1"/>
</dbReference>
<dbReference type="SUPFAM" id="SSF81301">
    <property type="entry name" value="Nucleotidyltransferase"/>
    <property type="match status" value="1"/>
</dbReference>
<dbReference type="EC" id="2.7.7.108" evidence="9"/>
<organism evidence="14 15">
    <name type="scientific">Methanolacinia petrolearia (strain DSM 11571 / OCM 486 / SEBR 4847)</name>
    <name type="common">Methanoplanus petrolearius</name>
    <dbReference type="NCBI Taxonomy" id="679926"/>
    <lineage>
        <taxon>Archaea</taxon>
        <taxon>Methanobacteriati</taxon>
        <taxon>Methanobacteriota</taxon>
        <taxon>Stenosarchaea group</taxon>
        <taxon>Methanomicrobia</taxon>
        <taxon>Methanomicrobiales</taxon>
        <taxon>Methanomicrobiaceae</taxon>
        <taxon>Methanolacinia</taxon>
    </lineage>
</organism>
<evidence type="ECO:0000256" key="2">
    <source>
        <dbReference type="ARBA" id="ARBA00022649"/>
    </source>
</evidence>
<keyword evidence="4" id="KW-0548">Nucleotidyltransferase</keyword>
<evidence type="ECO:0000259" key="13">
    <source>
        <dbReference type="Pfam" id="PF01909"/>
    </source>
</evidence>
<evidence type="ECO:0000256" key="4">
    <source>
        <dbReference type="ARBA" id="ARBA00022695"/>
    </source>
</evidence>
<keyword evidence="15" id="KW-1185">Reference proteome</keyword>
<comment type="cofactor">
    <cofactor evidence="1">
        <name>Mg(2+)</name>
        <dbReference type="ChEBI" id="CHEBI:18420"/>
    </cofactor>
</comment>
<dbReference type="Gene3D" id="3.30.460.10">
    <property type="entry name" value="Beta Polymerase, domain 2"/>
    <property type="match status" value="1"/>
</dbReference>
<dbReference type="Proteomes" id="UP000006565">
    <property type="component" value="Chromosome"/>
</dbReference>
<evidence type="ECO:0000256" key="9">
    <source>
        <dbReference type="ARBA" id="ARBA00034531"/>
    </source>
</evidence>
<dbReference type="PANTHER" id="PTHR33571">
    <property type="entry name" value="SSL8005 PROTEIN"/>
    <property type="match status" value="1"/>
</dbReference>
<keyword evidence="3" id="KW-0808">Transferase</keyword>
<dbReference type="CDD" id="cd05403">
    <property type="entry name" value="NT_KNTase_like"/>
    <property type="match status" value="1"/>
</dbReference>
<evidence type="ECO:0000313" key="15">
    <source>
        <dbReference type="Proteomes" id="UP000006565"/>
    </source>
</evidence>
<proteinExistence type="inferred from homology"/>
<dbReference type="GO" id="GO:0046872">
    <property type="term" value="F:metal ion binding"/>
    <property type="evidence" value="ECO:0007669"/>
    <property type="project" value="UniProtKB-KW"/>
</dbReference>
<keyword evidence="7" id="KW-0067">ATP-binding</keyword>
<evidence type="ECO:0000313" key="14">
    <source>
        <dbReference type="EMBL" id="ADN37192.1"/>
    </source>
</evidence>
<accession>E1REE9</accession>
<protein>
    <recommendedName>
        <fullName evidence="9">protein adenylyltransferase</fullName>
        <ecNumber evidence="9">2.7.7.108</ecNumber>
    </recommendedName>
</protein>
<dbReference type="InterPro" id="IPR043519">
    <property type="entry name" value="NT_sf"/>
</dbReference>
<dbReference type="OrthoDB" id="61846at2157"/>
<keyword evidence="5" id="KW-0479">Metal-binding</keyword>
<dbReference type="PANTHER" id="PTHR33571:SF14">
    <property type="entry name" value="PROTEIN ADENYLYLTRANSFERASE MJ0435-RELATED"/>
    <property type="match status" value="1"/>
</dbReference>
<dbReference type="HOGENOM" id="CLU_130257_10_1_2"/>
<name>E1REE9_METP4</name>